<accession>A0A8S2XDY2</accession>
<gene>
    <name evidence="2" type="ORF">BYL167_LOCUS35642</name>
</gene>
<proteinExistence type="predicted"/>
<sequence length="200" mass="23283">YYIDGITDVLGGTCLIVGCLLHFFKQRPLRSITHKTNQTLSTRMSRSSDNESEEADLIILNLDDEQKQQSTNGINSNTFETKTRIIIALSLFSVQYALAGMFWNREVEAYEDLLDSYINQSRRQGLQMTILHSPLTILMFYLWRYLSAINVQDYLIFAILFDRTWEFIQKINKIGCLCLLITVFVTELHIDQIRSILHLF</sequence>
<feature type="non-terminal residue" evidence="2">
    <location>
        <position position="1"/>
    </location>
</feature>
<dbReference type="EMBL" id="CAJOBH010075670">
    <property type="protein sequence ID" value="CAF4492812.1"/>
    <property type="molecule type" value="Genomic_DNA"/>
</dbReference>
<keyword evidence="1" id="KW-1133">Transmembrane helix</keyword>
<feature type="transmembrane region" description="Helical" evidence="1">
    <location>
        <begin position="124"/>
        <end position="143"/>
    </location>
</feature>
<evidence type="ECO:0000313" key="3">
    <source>
        <dbReference type="Proteomes" id="UP000681967"/>
    </source>
</evidence>
<evidence type="ECO:0000256" key="1">
    <source>
        <dbReference type="SAM" id="Phobius"/>
    </source>
</evidence>
<dbReference type="Proteomes" id="UP000681967">
    <property type="component" value="Unassembled WGS sequence"/>
</dbReference>
<keyword evidence="1" id="KW-0472">Membrane</keyword>
<protein>
    <submittedName>
        <fullName evidence="2">Uncharacterized protein</fullName>
    </submittedName>
</protein>
<feature type="transmembrane region" description="Helical" evidence="1">
    <location>
        <begin position="6"/>
        <end position="24"/>
    </location>
</feature>
<dbReference type="AlphaFoldDB" id="A0A8S2XDY2"/>
<evidence type="ECO:0000313" key="2">
    <source>
        <dbReference type="EMBL" id="CAF4492812.1"/>
    </source>
</evidence>
<reference evidence="2" key="1">
    <citation type="submission" date="2021-02" db="EMBL/GenBank/DDBJ databases">
        <authorList>
            <person name="Nowell W R."/>
        </authorList>
    </citation>
    <scope>NUCLEOTIDE SEQUENCE</scope>
</reference>
<comment type="caution">
    <text evidence="2">The sequence shown here is derived from an EMBL/GenBank/DDBJ whole genome shotgun (WGS) entry which is preliminary data.</text>
</comment>
<feature type="transmembrane region" description="Helical" evidence="1">
    <location>
        <begin position="85"/>
        <end position="104"/>
    </location>
</feature>
<name>A0A8S2XDY2_9BILA</name>
<organism evidence="2 3">
    <name type="scientific">Rotaria magnacalcarata</name>
    <dbReference type="NCBI Taxonomy" id="392030"/>
    <lineage>
        <taxon>Eukaryota</taxon>
        <taxon>Metazoa</taxon>
        <taxon>Spiralia</taxon>
        <taxon>Gnathifera</taxon>
        <taxon>Rotifera</taxon>
        <taxon>Eurotatoria</taxon>
        <taxon>Bdelloidea</taxon>
        <taxon>Philodinida</taxon>
        <taxon>Philodinidae</taxon>
        <taxon>Rotaria</taxon>
    </lineage>
</organism>
<keyword evidence="1" id="KW-0812">Transmembrane</keyword>